<gene>
    <name evidence="3" type="ORF">RW095_24230</name>
</gene>
<feature type="transmembrane region" description="Helical" evidence="2">
    <location>
        <begin position="64"/>
        <end position="85"/>
    </location>
</feature>
<dbReference type="Pfam" id="PF06779">
    <property type="entry name" value="MFS_4"/>
    <property type="match status" value="2"/>
</dbReference>
<accession>A0ABZ0ERX8</accession>
<dbReference type="SUPFAM" id="SSF103473">
    <property type="entry name" value="MFS general substrate transporter"/>
    <property type="match status" value="1"/>
</dbReference>
<feature type="transmembrane region" description="Helical" evidence="2">
    <location>
        <begin position="363"/>
        <end position="388"/>
    </location>
</feature>
<reference evidence="3 4" key="1">
    <citation type="submission" date="2023-10" db="EMBL/GenBank/DDBJ databases">
        <title>Surface-active antibiotics is a multifunctional adaptation for post-fire microbes.</title>
        <authorList>
            <person name="Liu M.D."/>
            <person name="Du Y."/>
            <person name="Koupaei S.K."/>
            <person name="Kim N.R."/>
            <person name="Zhang W."/>
            <person name="Traxler M.F."/>
        </authorList>
    </citation>
    <scope>NUCLEOTIDE SEQUENCE [LARGE SCALE GENOMIC DNA]</scope>
    <source>
        <strain evidence="3 4">F3</strain>
    </source>
</reference>
<feature type="compositionally biased region" description="Low complexity" evidence="1">
    <location>
        <begin position="237"/>
        <end position="252"/>
    </location>
</feature>
<feature type="transmembrane region" description="Helical" evidence="2">
    <location>
        <begin position="121"/>
        <end position="140"/>
    </location>
</feature>
<proteinExistence type="predicted"/>
<evidence type="ECO:0000256" key="1">
    <source>
        <dbReference type="SAM" id="MobiDB-lite"/>
    </source>
</evidence>
<feature type="region of interest" description="Disordered" evidence="1">
    <location>
        <begin position="323"/>
        <end position="355"/>
    </location>
</feature>
<dbReference type="EMBL" id="CP136513">
    <property type="protein sequence ID" value="WOD19356.1"/>
    <property type="molecule type" value="Genomic_DNA"/>
</dbReference>
<dbReference type="Proteomes" id="UP001302652">
    <property type="component" value="Chromosome 1"/>
</dbReference>
<feature type="transmembrane region" description="Helical" evidence="2">
    <location>
        <begin position="21"/>
        <end position="44"/>
    </location>
</feature>
<organism evidence="3 4">
    <name type="scientific">Paraburkholderia kirstenboschensis</name>
    <dbReference type="NCBI Taxonomy" id="1245436"/>
    <lineage>
        <taxon>Bacteria</taxon>
        <taxon>Pseudomonadati</taxon>
        <taxon>Pseudomonadota</taxon>
        <taxon>Betaproteobacteria</taxon>
        <taxon>Burkholderiales</taxon>
        <taxon>Burkholderiaceae</taxon>
        <taxon>Paraburkholderia</taxon>
    </lineage>
</organism>
<feature type="transmembrane region" description="Helical" evidence="2">
    <location>
        <begin position="427"/>
        <end position="446"/>
    </location>
</feature>
<dbReference type="Gene3D" id="1.20.1250.20">
    <property type="entry name" value="MFS general substrate transporter like domains"/>
    <property type="match status" value="2"/>
</dbReference>
<dbReference type="RefSeq" id="WP_317021472.1">
    <property type="nucleotide sequence ID" value="NZ_CP136513.1"/>
</dbReference>
<keyword evidence="2" id="KW-1133">Transmembrane helix</keyword>
<keyword evidence="2" id="KW-0472">Membrane</keyword>
<evidence type="ECO:0000313" key="3">
    <source>
        <dbReference type="EMBL" id="WOD19356.1"/>
    </source>
</evidence>
<feature type="transmembrane region" description="Helical" evidence="2">
    <location>
        <begin position="452"/>
        <end position="471"/>
    </location>
</feature>
<feature type="transmembrane region" description="Helical" evidence="2">
    <location>
        <begin position="152"/>
        <end position="173"/>
    </location>
</feature>
<feature type="compositionally biased region" description="Low complexity" evidence="1">
    <location>
        <begin position="325"/>
        <end position="340"/>
    </location>
</feature>
<feature type="transmembrane region" description="Helical" evidence="2">
    <location>
        <begin position="483"/>
        <end position="505"/>
    </location>
</feature>
<keyword evidence="4" id="KW-1185">Reference proteome</keyword>
<feature type="transmembrane region" description="Helical" evidence="2">
    <location>
        <begin position="179"/>
        <end position="199"/>
    </location>
</feature>
<name>A0ABZ0ERX8_9BURK</name>
<evidence type="ECO:0000256" key="2">
    <source>
        <dbReference type="SAM" id="Phobius"/>
    </source>
</evidence>
<feature type="transmembrane region" description="Helical" evidence="2">
    <location>
        <begin position="400"/>
        <end position="420"/>
    </location>
</feature>
<feature type="region of interest" description="Disordered" evidence="1">
    <location>
        <begin position="237"/>
        <end position="265"/>
    </location>
</feature>
<keyword evidence="2" id="KW-0812">Transmembrane</keyword>
<dbReference type="PANTHER" id="PTHR23537">
    <property type="match status" value="1"/>
</dbReference>
<evidence type="ECO:0000313" key="4">
    <source>
        <dbReference type="Proteomes" id="UP001302652"/>
    </source>
</evidence>
<feature type="transmembrane region" description="Helical" evidence="2">
    <location>
        <begin position="517"/>
        <end position="536"/>
    </location>
</feature>
<dbReference type="PANTHER" id="PTHR23537:SF1">
    <property type="entry name" value="SUGAR TRANSPORTER"/>
    <property type="match status" value="1"/>
</dbReference>
<sequence>MNNPASQAQFMSAEPRAARRAALACMVTLAVALGVGRFAFTPLLPLMLHGGGAFGQPPIDIQQGGWLASFNYAGYFVGALTCAALRVEPARMVRSGLVLTVLLTLAMGVTSQFWVWAAVRFIAGAVSAWTFVFASQWGLRRLAELGQPAWSGVIYTGPGVGIVGTGLLVSAAGGYGATVGWIGFGLISAVLTVAVWSAFGAPAGSGSGGGSAHRRSAPLVETRAVGERPAGESFTGAVAGAAQSTGQQSTSSFGPATRGSTAPEGVAAANSGVTTAKSFATATPDAIAANGSTAATSDAIAANGSTAATSDTIATNGSTTATDDAIAANSPANATPNAAARSGYGNATRSTVRDERSTHPADALWLVVLYGVPGFGYIITATFLPVIARHALPGSPWPDLFWPMFGAALIVGALLAARLPLHLDNRVLLAGSYVLQACGIALGIVWPTAGGFSLGSILIGVPFTAITLFAMREARRLRGDDAAGLMGYATAAYGLGQIVGPLVAAPIAAHTGLFSPALWLAAGALLLGAAGLVAVARIPRGRGRMPECGCG</sequence>
<protein>
    <submittedName>
        <fullName evidence="3">YbfB/YjiJ family MFS transporter</fullName>
    </submittedName>
</protein>
<feature type="transmembrane region" description="Helical" evidence="2">
    <location>
        <begin position="97"/>
        <end position="115"/>
    </location>
</feature>
<dbReference type="InterPro" id="IPR010645">
    <property type="entry name" value="MFS_4"/>
</dbReference>
<dbReference type="InterPro" id="IPR036259">
    <property type="entry name" value="MFS_trans_sf"/>
</dbReference>